<dbReference type="RefSeq" id="WP_208470502.1">
    <property type="nucleotide sequence ID" value="NZ_JAGFNS010000020.1"/>
</dbReference>
<comment type="caution">
    <text evidence="3">The sequence shown here is derived from an EMBL/GenBank/DDBJ whole genome shotgun (WGS) entry which is preliminary data.</text>
</comment>
<comment type="similarity">
    <text evidence="1">Belongs to the dTDP-4-dehydrorhamnose 3,5-epimerase family.</text>
</comment>
<reference evidence="3 4" key="1">
    <citation type="submission" date="2021-03" db="EMBL/GenBank/DDBJ databases">
        <title>Actinoplanes flavus sp. nov., a novel actinomycete isolated from Coconut Palm rhizosphere soil.</title>
        <authorList>
            <person name="Luo X."/>
        </authorList>
    </citation>
    <scope>NUCLEOTIDE SEQUENCE [LARGE SCALE GENOMIC DNA]</scope>
    <source>
        <strain evidence="3 4">NEAU-H7</strain>
    </source>
</reference>
<dbReference type="Proteomes" id="UP000679690">
    <property type="component" value="Unassembled WGS sequence"/>
</dbReference>
<dbReference type="Pfam" id="PF00908">
    <property type="entry name" value="dTDP_sugar_isom"/>
    <property type="match status" value="1"/>
</dbReference>
<feature type="region of interest" description="Disordered" evidence="2">
    <location>
        <begin position="185"/>
        <end position="215"/>
    </location>
</feature>
<dbReference type="EMBL" id="JAGFNS010000020">
    <property type="protein sequence ID" value="MBO3741361.1"/>
    <property type="molecule type" value="Genomic_DNA"/>
</dbReference>
<dbReference type="PANTHER" id="PTHR21047:SF2">
    <property type="entry name" value="THYMIDINE DIPHOSPHO-4-KETO-RHAMNOSE 3,5-EPIMERASE"/>
    <property type="match status" value="1"/>
</dbReference>
<dbReference type="PANTHER" id="PTHR21047">
    <property type="entry name" value="DTDP-6-DEOXY-D-GLUCOSE-3,5 EPIMERASE"/>
    <property type="match status" value="1"/>
</dbReference>
<proteinExistence type="inferred from homology"/>
<dbReference type="InterPro" id="IPR000888">
    <property type="entry name" value="RmlC-like"/>
</dbReference>
<dbReference type="Gene3D" id="2.60.120.10">
    <property type="entry name" value="Jelly Rolls"/>
    <property type="match status" value="1"/>
</dbReference>
<dbReference type="InterPro" id="IPR011051">
    <property type="entry name" value="RmlC_Cupin_sf"/>
</dbReference>
<evidence type="ECO:0000313" key="4">
    <source>
        <dbReference type="Proteomes" id="UP000679690"/>
    </source>
</evidence>
<accession>A0ABS3URU4</accession>
<evidence type="ECO:0000313" key="3">
    <source>
        <dbReference type="EMBL" id="MBO3741361.1"/>
    </source>
</evidence>
<dbReference type="InterPro" id="IPR014710">
    <property type="entry name" value="RmlC-like_jellyroll"/>
</dbReference>
<dbReference type="CDD" id="cd00438">
    <property type="entry name" value="cupin_RmlC"/>
    <property type="match status" value="1"/>
</dbReference>
<protein>
    <submittedName>
        <fullName evidence="3">dTDP-4-dehydrorhamnose 3,5-epimerase family protein</fullName>
    </submittedName>
</protein>
<gene>
    <name evidence="3" type="ORF">J5X75_28015</name>
</gene>
<organism evidence="3 4">
    <name type="scientific">Actinoplanes flavus</name>
    <dbReference type="NCBI Taxonomy" id="2820290"/>
    <lineage>
        <taxon>Bacteria</taxon>
        <taxon>Bacillati</taxon>
        <taxon>Actinomycetota</taxon>
        <taxon>Actinomycetes</taxon>
        <taxon>Micromonosporales</taxon>
        <taxon>Micromonosporaceae</taxon>
        <taxon>Actinoplanes</taxon>
    </lineage>
</organism>
<feature type="compositionally biased region" description="Basic and acidic residues" evidence="2">
    <location>
        <begin position="206"/>
        <end position="215"/>
    </location>
</feature>
<dbReference type="SUPFAM" id="SSF51182">
    <property type="entry name" value="RmlC-like cupins"/>
    <property type="match status" value="1"/>
</dbReference>
<keyword evidence="4" id="KW-1185">Reference proteome</keyword>
<name>A0ABS3URU4_9ACTN</name>
<sequence length="215" mass="23524">MKIEPMAVLDAYRITPTYMADRRGSFTEAWRLNELDVYLDEPFVVRQANFSVSRRNTLRGIHGTTFPPGQAKLVTCVRGAALDVVVDLRVGSPTFGQFDITPQDAESGVGVYVPDGLGHAFLALTDDTCMNYLCSTEYVPGTMIDIQAIDPDLGIPWNLTEKPIMSDKDAAAPTLAEVLAAGRLPHYRPGGHRAKEGESHGGPTRHSPDRGDRVR</sequence>
<evidence type="ECO:0000256" key="1">
    <source>
        <dbReference type="ARBA" id="ARBA00010154"/>
    </source>
</evidence>
<evidence type="ECO:0000256" key="2">
    <source>
        <dbReference type="SAM" id="MobiDB-lite"/>
    </source>
</evidence>